<accession>A0A7H0VGC4</accession>
<evidence type="ECO:0000256" key="4">
    <source>
        <dbReference type="ARBA" id="ARBA00023315"/>
    </source>
</evidence>
<evidence type="ECO:0000313" key="7">
    <source>
        <dbReference type="Proteomes" id="UP000516305"/>
    </source>
</evidence>
<evidence type="ECO:0000256" key="1">
    <source>
        <dbReference type="ARBA" id="ARBA00007274"/>
    </source>
</evidence>
<dbReference type="Gene3D" id="2.160.10.10">
    <property type="entry name" value="Hexapeptide repeat proteins"/>
    <property type="match status" value="1"/>
</dbReference>
<comment type="similarity">
    <text evidence="1">Belongs to the transferase hexapeptide repeat family.</text>
</comment>
<gene>
    <name evidence="6" type="ORF">H4K34_02700</name>
</gene>
<dbReference type="Gene3D" id="3.40.50.20">
    <property type="match status" value="1"/>
</dbReference>
<dbReference type="KEGG" id="chyd:H4K34_02700"/>
<dbReference type="RefSeq" id="WP_210759298.1">
    <property type="nucleotide sequence ID" value="NZ_CP060139.1"/>
</dbReference>
<evidence type="ECO:0000256" key="5">
    <source>
        <dbReference type="PIRSR" id="PIRSR620019-2"/>
    </source>
</evidence>
<dbReference type="CDD" id="cd03360">
    <property type="entry name" value="LbH_AT_putative"/>
    <property type="match status" value="1"/>
</dbReference>
<dbReference type="InterPro" id="IPR001451">
    <property type="entry name" value="Hexapep"/>
</dbReference>
<dbReference type="Pfam" id="PF00132">
    <property type="entry name" value="Hexapep"/>
    <property type="match status" value="1"/>
</dbReference>
<protein>
    <recommendedName>
        <fullName evidence="8">Acetyltransferase</fullName>
    </recommendedName>
</protein>
<dbReference type="Proteomes" id="UP000516305">
    <property type="component" value="Chromosome"/>
</dbReference>
<keyword evidence="4" id="KW-0012">Acyltransferase</keyword>
<dbReference type="AlphaFoldDB" id="A0A7H0VGC4"/>
<evidence type="ECO:0000256" key="2">
    <source>
        <dbReference type="ARBA" id="ARBA00022679"/>
    </source>
</evidence>
<evidence type="ECO:0000313" key="6">
    <source>
        <dbReference type="EMBL" id="QNR24772.1"/>
    </source>
</evidence>
<evidence type="ECO:0000256" key="3">
    <source>
        <dbReference type="ARBA" id="ARBA00022737"/>
    </source>
</evidence>
<dbReference type="InterPro" id="IPR018357">
    <property type="entry name" value="Hexapep_transf_CS"/>
</dbReference>
<dbReference type="InterPro" id="IPR011004">
    <property type="entry name" value="Trimer_LpxA-like_sf"/>
</dbReference>
<keyword evidence="3" id="KW-0677">Repeat</keyword>
<feature type="binding site" evidence="5">
    <location>
        <position position="60"/>
    </location>
    <ligand>
        <name>substrate</name>
    </ligand>
</feature>
<dbReference type="PANTHER" id="PTHR43300:SF7">
    <property type="entry name" value="UDP-N-ACETYLBACILLOSAMINE N-ACETYLTRANSFERASE"/>
    <property type="match status" value="1"/>
</dbReference>
<dbReference type="InterPro" id="IPR020019">
    <property type="entry name" value="AcTrfase_PglD-like"/>
</dbReference>
<dbReference type="PANTHER" id="PTHR43300">
    <property type="entry name" value="ACETYLTRANSFERASE"/>
    <property type="match status" value="1"/>
</dbReference>
<reference evidence="6 7" key="1">
    <citation type="submission" date="2020-08" db="EMBL/GenBank/DDBJ databases">
        <title>Croceimicrobium hydrocarbonivorans gen. nov., sp. nov., a novel marine bacterium isolated from a bacterial consortium that degrades polyethylene terephthalate.</title>
        <authorList>
            <person name="Liu R."/>
        </authorList>
    </citation>
    <scope>NUCLEOTIDE SEQUENCE [LARGE SCALE GENOMIC DNA]</scope>
    <source>
        <strain evidence="6 7">A20-9</strain>
    </source>
</reference>
<sequence length="204" mass="21458">MNPSHSEILHILPGGGFSSEVKALAKSLGYNRFEFYDDGIAYLKNLSELPKEGMAIIAAGSSQLRLKIKSKLPPGLLYPTLIHNSVLLMEPSTTQIGKGTLIAAGSICTTDIQIGDFVIINLHCSIGHGCKIDDFTSLMPGVRLSGDTHIQKGAYLGSNSVVLPNLTIGENAIVGAGAVVTKDVPANATVIGVPARQVKPANRN</sequence>
<name>A0A7H0VGC4_9FLAO</name>
<dbReference type="InterPro" id="IPR050179">
    <property type="entry name" value="Trans_hexapeptide_repeat"/>
</dbReference>
<dbReference type="EMBL" id="CP060139">
    <property type="protein sequence ID" value="QNR24772.1"/>
    <property type="molecule type" value="Genomic_DNA"/>
</dbReference>
<proteinExistence type="inferred from homology"/>
<dbReference type="PROSITE" id="PS00101">
    <property type="entry name" value="HEXAPEP_TRANSFERASES"/>
    <property type="match status" value="1"/>
</dbReference>
<keyword evidence="7" id="KW-1185">Reference proteome</keyword>
<dbReference type="GO" id="GO:0016746">
    <property type="term" value="F:acyltransferase activity"/>
    <property type="evidence" value="ECO:0007669"/>
    <property type="project" value="UniProtKB-KW"/>
</dbReference>
<organism evidence="6 7">
    <name type="scientific">Croceimicrobium hydrocarbonivorans</name>
    <dbReference type="NCBI Taxonomy" id="2761580"/>
    <lineage>
        <taxon>Bacteria</taxon>
        <taxon>Pseudomonadati</taxon>
        <taxon>Bacteroidota</taxon>
        <taxon>Flavobacteriia</taxon>
        <taxon>Flavobacteriales</taxon>
        <taxon>Owenweeksiaceae</taxon>
        <taxon>Croceimicrobium</taxon>
    </lineage>
</organism>
<keyword evidence="2" id="KW-0808">Transferase</keyword>
<dbReference type="SUPFAM" id="SSF51161">
    <property type="entry name" value="Trimeric LpxA-like enzymes"/>
    <property type="match status" value="1"/>
</dbReference>
<evidence type="ECO:0008006" key="8">
    <source>
        <dbReference type="Google" id="ProtNLM"/>
    </source>
</evidence>